<proteinExistence type="predicted"/>
<keyword evidence="2" id="KW-1185">Reference proteome</keyword>
<comment type="caution">
    <text evidence="1">The sequence shown here is derived from an EMBL/GenBank/DDBJ whole genome shotgun (WGS) entry which is preliminary data.</text>
</comment>
<reference evidence="1 2" key="1">
    <citation type="submission" date="2021-06" db="EMBL/GenBank/DDBJ databases">
        <authorList>
            <person name="Palmer J.M."/>
        </authorList>
    </citation>
    <scope>NUCLEOTIDE SEQUENCE [LARGE SCALE GENOMIC DNA]</scope>
    <source>
        <strain evidence="2">if_2019</strain>
        <tissue evidence="1">Muscle</tissue>
    </source>
</reference>
<gene>
    <name evidence="1" type="ORF">ILYODFUR_031631</name>
</gene>
<evidence type="ECO:0000313" key="1">
    <source>
        <dbReference type="EMBL" id="MEQ2230653.1"/>
    </source>
</evidence>
<dbReference type="Proteomes" id="UP001482620">
    <property type="component" value="Unassembled WGS sequence"/>
</dbReference>
<accession>A0ABV0TFK7</accession>
<protein>
    <submittedName>
        <fullName evidence="1">Uncharacterized protein</fullName>
    </submittedName>
</protein>
<name>A0ABV0TFK7_9TELE</name>
<evidence type="ECO:0000313" key="2">
    <source>
        <dbReference type="Proteomes" id="UP001482620"/>
    </source>
</evidence>
<organism evidence="1 2">
    <name type="scientific">Ilyodon furcidens</name>
    <name type="common">goldbreast splitfin</name>
    <dbReference type="NCBI Taxonomy" id="33524"/>
    <lineage>
        <taxon>Eukaryota</taxon>
        <taxon>Metazoa</taxon>
        <taxon>Chordata</taxon>
        <taxon>Craniata</taxon>
        <taxon>Vertebrata</taxon>
        <taxon>Euteleostomi</taxon>
        <taxon>Actinopterygii</taxon>
        <taxon>Neopterygii</taxon>
        <taxon>Teleostei</taxon>
        <taxon>Neoteleostei</taxon>
        <taxon>Acanthomorphata</taxon>
        <taxon>Ovalentaria</taxon>
        <taxon>Atherinomorphae</taxon>
        <taxon>Cyprinodontiformes</taxon>
        <taxon>Goodeidae</taxon>
        <taxon>Ilyodon</taxon>
    </lineage>
</organism>
<sequence>MPDYFAHMSGNQFSRSHHVLGFQRFASSLSEFSGEVTAHLAAPQVHAVRRPQQPSGITHLPVHPQALHSLSCVLLEERIGKSLPTSTTHHHLPTSASVGILTFPP</sequence>
<dbReference type="EMBL" id="JAHRIQ010028115">
    <property type="protein sequence ID" value="MEQ2230653.1"/>
    <property type="molecule type" value="Genomic_DNA"/>
</dbReference>